<dbReference type="Proteomes" id="UP000316621">
    <property type="component" value="Chromosome 6"/>
</dbReference>
<organism evidence="1 2">
    <name type="scientific">Papaver somniferum</name>
    <name type="common">Opium poppy</name>
    <dbReference type="NCBI Taxonomy" id="3469"/>
    <lineage>
        <taxon>Eukaryota</taxon>
        <taxon>Viridiplantae</taxon>
        <taxon>Streptophyta</taxon>
        <taxon>Embryophyta</taxon>
        <taxon>Tracheophyta</taxon>
        <taxon>Spermatophyta</taxon>
        <taxon>Magnoliopsida</taxon>
        <taxon>Ranunculales</taxon>
        <taxon>Papaveraceae</taxon>
        <taxon>Papaveroideae</taxon>
        <taxon>Papaver</taxon>
    </lineage>
</organism>
<gene>
    <name evidence="1" type="ORF">C5167_008524</name>
</gene>
<dbReference type="Gramene" id="RZC64839">
    <property type="protein sequence ID" value="RZC64839"/>
    <property type="gene ID" value="C5167_008524"/>
</dbReference>
<evidence type="ECO:0000313" key="2">
    <source>
        <dbReference type="Proteomes" id="UP000316621"/>
    </source>
</evidence>
<dbReference type="EMBL" id="CM010720">
    <property type="protein sequence ID" value="RZC64839.1"/>
    <property type="molecule type" value="Genomic_DNA"/>
</dbReference>
<evidence type="ECO:0000313" key="1">
    <source>
        <dbReference type="EMBL" id="RZC64839.1"/>
    </source>
</evidence>
<proteinExistence type="predicted"/>
<name>A0A4Y7JYQ5_PAPSO</name>
<accession>A0A4Y7JYQ5</accession>
<reference evidence="1 2" key="1">
    <citation type="journal article" date="2018" name="Science">
        <title>The opium poppy genome and morphinan production.</title>
        <authorList>
            <person name="Guo L."/>
            <person name="Winzer T."/>
            <person name="Yang X."/>
            <person name="Li Y."/>
            <person name="Ning Z."/>
            <person name="He Z."/>
            <person name="Teodor R."/>
            <person name="Lu Y."/>
            <person name="Bowser T.A."/>
            <person name="Graham I.A."/>
            <person name="Ye K."/>
        </authorList>
    </citation>
    <scope>NUCLEOTIDE SEQUENCE [LARGE SCALE GENOMIC DNA]</scope>
    <source>
        <strain evidence="2">cv. HN1</strain>
        <tissue evidence="1">Leaves</tissue>
    </source>
</reference>
<dbReference type="AlphaFoldDB" id="A0A4Y7JYQ5"/>
<keyword evidence="2" id="KW-1185">Reference proteome</keyword>
<protein>
    <submittedName>
        <fullName evidence="1">Uncharacterized protein</fullName>
    </submittedName>
</protein>
<sequence length="81" mass="9485">MDGRTARKLQVMGPKHRIFFPEKLISVSEELTSLDSERWTVLDDHIGFRPLRAANKEVILNISTCHQYYYYYISECSTADE</sequence>